<protein>
    <submittedName>
        <fullName evidence="3">Uncharacterized protein</fullName>
    </submittedName>
</protein>
<organism evidence="3 4">
    <name type="scientific">Mycoplasmopsis gallinacea</name>
    <dbReference type="NCBI Taxonomy" id="29556"/>
    <lineage>
        <taxon>Bacteria</taxon>
        <taxon>Bacillati</taxon>
        <taxon>Mycoplasmatota</taxon>
        <taxon>Mycoplasmoidales</taxon>
        <taxon>Metamycoplasmataceae</taxon>
        <taxon>Mycoplasmopsis</taxon>
    </lineage>
</organism>
<keyword evidence="2" id="KW-1133">Transmembrane helix</keyword>
<gene>
    <name evidence="3" type="ORF">NCTC10183_00165</name>
</gene>
<reference evidence="3 4" key="1">
    <citation type="submission" date="2019-01" db="EMBL/GenBank/DDBJ databases">
        <authorList>
            <consortium name="Pathogen Informatics"/>
        </authorList>
    </citation>
    <scope>NUCLEOTIDE SEQUENCE [LARGE SCALE GENOMIC DNA]</scope>
    <source>
        <strain evidence="3 4">NCTC10183</strain>
    </source>
</reference>
<dbReference type="Proteomes" id="UP000290568">
    <property type="component" value="Chromosome"/>
</dbReference>
<dbReference type="AlphaFoldDB" id="A0A449A2D2"/>
<evidence type="ECO:0000256" key="2">
    <source>
        <dbReference type="SAM" id="Phobius"/>
    </source>
</evidence>
<evidence type="ECO:0000313" key="4">
    <source>
        <dbReference type="Proteomes" id="UP000290568"/>
    </source>
</evidence>
<evidence type="ECO:0000313" key="3">
    <source>
        <dbReference type="EMBL" id="VEU58407.1"/>
    </source>
</evidence>
<dbReference type="RefSeq" id="WP_129620086.1">
    <property type="nucleotide sequence ID" value="NZ_LR214950.1"/>
</dbReference>
<feature type="coiled-coil region" evidence="1">
    <location>
        <begin position="57"/>
        <end position="88"/>
    </location>
</feature>
<proteinExistence type="predicted"/>
<name>A0A449A2D2_9BACT</name>
<sequence length="120" mass="13566">METVYSLLANGGVGSLIVVLFFTIKWIINKKGGKTIKTETNQGNITITNQSKQDDVNALIIKMLENQEEKLDNMNKEINKNIEDTKKLSKAFSIYVRHNGAKPEIKQVISSLLDQENKEQ</sequence>
<accession>A0A449A2D2</accession>
<keyword evidence="1" id="KW-0175">Coiled coil</keyword>
<dbReference type="EMBL" id="LR214950">
    <property type="protein sequence ID" value="VEU58407.1"/>
    <property type="molecule type" value="Genomic_DNA"/>
</dbReference>
<evidence type="ECO:0000256" key="1">
    <source>
        <dbReference type="SAM" id="Coils"/>
    </source>
</evidence>
<keyword evidence="4" id="KW-1185">Reference proteome</keyword>
<keyword evidence="2" id="KW-0472">Membrane</keyword>
<keyword evidence="2" id="KW-0812">Transmembrane</keyword>
<feature type="transmembrane region" description="Helical" evidence="2">
    <location>
        <begin position="6"/>
        <end position="28"/>
    </location>
</feature>